<keyword evidence="1" id="KW-0732">Signal</keyword>
<organism evidence="2 3">
    <name type="scientific">Georhizobium profundi</name>
    <dbReference type="NCBI Taxonomy" id="2341112"/>
    <lineage>
        <taxon>Bacteria</taxon>
        <taxon>Pseudomonadati</taxon>
        <taxon>Pseudomonadota</taxon>
        <taxon>Alphaproteobacteria</taxon>
        <taxon>Hyphomicrobiales</taxon>
        <taxon>Rhizobiaceae</taxon>
        <taxon>Georhizobium</taxon>
    </lineage>
</organism>
<feature type="signal peptide" evidence="1">
    <location>
        <begin position="1"/>
        <end position="21"/>
    </location>
</feature>
<evidence type="ECO:0000256" key="1">
    <source>
        <dbReference type="SAM" id="SignalP"/>
    </source>
</evidence>
<dbReference type="AlphaFoldDB" id="A0A3Q8XPF2"/>
<dbReference type="RefSeq" id="WP_126008620.1">
    <property type="nucleotide sequence ID" value="NZ_CP032509.1"/>
</dbReference>
<keyword evidence="3" id="KW-1185">Reference proteome</keyword>
<reference evidence="2 3" key="1">
    <citation type="submission" date="2018-09" db="EMBL/GenBank/DDBJ databases">
        <title>Marinorhizobium profundi gen. nov., sp. nov., isolated from a deep-sea sediment sample from the New Britain Trench and proposal of Marinorhizobiaceae fam. nov. in the order Rhizobiales of the class Alphaproteobacteria.</title>
        <authorList>
            <person name="Cao J."/>
        </authorList>
    </citation>
    <scope>NUCLEOTIDE SEQUENCE [LARGE SCALE GENOMIC DNA]</scope>
    <source>
        <strain evidence="2 3">WS11</strain>
    </source>
</reference>
<accession>A0A3Q8XPF2</accession>
<dbReference type="Proteomes" id="UP000268192">
    <property type="component" value="Chromosome"/>
</dbReference>
<proteinExistence type="predicted"/>
<evidence type="ECO:0000313" key="2">
    <source>
        <dbReference type="EMBL" id="AZN70898.1"/>
    </source>
</evidence>
<name>A0A3Q8XPF2_9HYPH</name>
<protein>
    <submittedName>
        <fullName evidence="2">Uncharacterized protein</fullName>
    </submittedName>
</protein>
<dbReference type="KEGG" id="abaw:D5400_06065"/>
<gene>
    <name evidence="2" type="ORF">D5400_06065</name>
</gene>
<dbReference type="OrthoDB" id="195732at2"/>
<feature type="chain" id="PRO_5018666731" evidence="1">
    <location>
        <begin position="22"/>
        <end position="199"/>
    </location>
</feature>
<sequence>MSLLAMSRVAVYAALWGAAFAPLSQASANGINHREAVKAYFQDNLAEWVKSPEIIEAVRAQNGATAAWTQAEIDAADAEWRVEVGQIQRPQIDAMIQNSVSQFLRQKQSAADWMIVEIIVMDGRGLNVGVSTPTSDYWQGDEAKFQKTFLQPEAGLFIDDIEYEPDTHLVLSQANSAIIDPDTGEPIGALTVSLNLNKL</sequence>
<evidence type="ECO:0000313" key="3">
    <source>
        <dbReference type="Proteomes" id="UP000268192"/>
    </source>
</evidence>
<dbReference type="EMBL" id="CP032509">
    <property type="protein sequence ID" value="AZN70898.1"/>
    <property type="molecule type" value="Genomic_DNA"/>
</dbReference>